<feature type="transmembrane region" description="Helical" evidence="1">
    <location>
        <begin position="145"/>
        <end position="165"/>
    </location>
</feature>
<keyword evidence="1" id="KW-0812">Transmembrane</keyword>
<evidence type="ECO:0000313" key="3">
    <source>
        <dbReference type="EMBL" id="QNP45182.1"/>
    </source>
</evidence>
<feature type="transmembrane region" description="Helical" evidence="1">
    <location>
        <begin position="186"/>
        <end position="206"/>
    </location>
</feature>
<evidence type="ECO:0000256" key="1">
    <source>
        <dbReference type="SAM" id="Phobius"/>
    </source>
</evidence>
<dbReference type="InterPro" id="IPR009597">
    <property type="entry name" value="DUF1206"/>
</dbReference>
<feature type="transmembrane region" description="Helical" evidence="1">
    <location>
        <begin position="232"/>
        <end position="249"/>
    </location>
</feature>
<evidence type="ECO:0000313" key="4">
    <source>
        <dbReference type="Proteomes" id="UP000516105"/>
    </source>
</evidence>
<feature type="transmembrane region" description="Helical" evidence="1">
    <location>
        <begin position="100"/>
        <end position="121"/>
    </location>
</feature>
<feature type="transmembrane region" description="Helical" evidence="1">
    <location>
        <begin position="25"/>
        <end position="42"/>
    </location>
</feature>
<organism evidence="3 4">
    <name type="scientific">Sphingomonas sediminicola</name>
    <dbReference type="NCBI Taxonomy" id="386874"/>
    <lineage>
        <taxon>Bacteria</taxon>
        <taxon>Pseudomonadati</taxon>
        <taxon>Pseudomonadota</taxon>
        <taxon>Alphaproteobacteria</taxon>
        <taxon>Sphingomonadales</taxon>
        <taxon>Sphingomonadaceae</taxon>
        <taxon>Sphingomonas</taxon>
    </lineage>
</organism>
<dbReference type="Proteomes" id="UP000516105">
    <property type="component" value="Chromosome"/>
</dbReference>
<dbReference type="RefSeq" id="WP_187708138.1">
    <property type="nucleotide sequence ID" value="NZ_CP060782.1"/>
</dbReference>
<proteinExistence type="predicted"/>
<name>A0ABX6T5S5_9SPHN</name>
<accession>A0ABX6T5S5</accession>
<gene>
    <name evidence="3" type="ORF">H9L14_11045</name>
</gene>
<evidence type="ECO:0000259" key="2">
    <source>
        <dbReference type="Pfam" id="PF06724"/>
    </source>
</evidence>
<dbReference type="EMBL" id="CP060782">
    <property type="protein sequence ID" value="QNP45182.1"/>
    <property type="molecule type" value="Genomic_DNA"/>
</dbReference>
<keyword evidence="1" id="KW-0472">Membrane</keyword>
<feature type="transmembrane region" description="Helical" evidence="1">
    <location>
        <begin position="62"/>
        <end position="79"/>
    </location>
</feature>
<feature type="domain" description="DUF1206" evidence="2">
    <location>
        <begin position="23"/>
        <end position="84"/>
    </location>
</feature>
<sequence>MKPEDALPDDLAGESRFQLLTRLGFAGRGLLYIIIGLLVIFAGRTEDLTGALEYLGHGVGKLLLAVLVVGTAVYGLWRLTDAVFGIESGRHHWKAWRKRVAAGTSGIIYSFLAYKAVRILFSQRVSGNDAQQHAADAFDLPGGEIIVLIAAAILFGAGIVQLVKAAKCSFLARLDCDDRQKVWIRWLGRIGYAARGIIFLVVAWQLEQSAIHRRASEAGGLEQALDFFSPTVRGWVAAGLMLFGFLSLVEARFRRIHRPPPVDRVADGLKDAVRR</sequence>
<keyword evidence="4" id="KW-1185">Reference proteome</keyword>
<protein>
    <submittedName>
        <fullName evidence="3">DUF1206 domain-containing protein</fullName>
    </submittedName>
</protein>
<feature type="domain" description="DUF1206" evidence="2">
    <location>
        <begin position="190"/>
        <end position="254"/>
    </location>
</feature>
<keyword evidence="1" id="KW-1133">Transmembrane helix</keyword>
<feature type="domain" description="DUF1206" evidence="2">
    <location>
        <begin position="103"/>
        <end position="166"/>
    </location>
</feature>
<reference evidence="3 4" key="1">
    <citation type="submission" date="2020-08" db="EMBL/GenBank/DDBJ databases">
        <title>Genome sequence of Sphingomonas sediminicola KACC 15039T.</title>
        <authorList>
            <person name="Hyun D.-W."/>
            <person name="Bae J.-W."/>
        </authorList>
    </citation>
    <scope>NUCLEOTIDE SEQUENCE [LARGE SCALE GENOMIC DNA]</scope>
    <source>
        <strain evidence="3 4">KACC 15039</strain>
    </source>
</reference>
<dbReference type="Pfam" id="PF06724">
    <property type="entry name" value="DUF1206"/>
    <property type="match status" value="3"/>
</dbReference>